<evidence type="ECO:0000259" key="2">
    <source>
        <dbReference type="Pfam" id="PF24883"/>
    </source>
</evidence>
<dbReference type="Proteomes" id="UP001301958">
    <property type="component" value="Unassembled WGS sequence"/>
</dbReference>
<evidence type="ECO:0000256" key="1">
    <source>
        <dbReference type="ARBA" id="ARBA00022737"/>
    </source>
</evidence>
<evidence type="ECO:0000313" key="3">
    <source>
        <dbReference type="EMBL" id="KAK4222654.1"/>
    </source>
</evidence>
<dbReference type="EMBL" id="MU865460">
    <property type="protein sequence ID" value="KAK4222654.1"/>
    <property type="molecule type" value="Genomic_DNA"/>
</dbReference>
<reference evidence="3" key="1">
    <citation type="journal article" date="2023" name="Mol. Phylogenet. Evol.">
        <title>Genome-scale phylogeny and comparative genomics of the fungal order Sordariales.</title>
        <authorList>
            <person name="Hensen N."/>
            <person name="Bonometti L."/>
            <person name="Westerberg I."/>
            <person name="Brannstrom I.O."/>
            <person name="Guillou S."/>
            <person name="Cros-Aarteil S."/>
            <person name="Calhoun S."/>
            <person name="Haridas S."/>
            <person name="Kuo A."/>
            <person name="Mondo S."/>
            <person name="Pangilinan J."/>
            <person name="Riley R."/>
            <person name="LaButti K."/>
            <person name="Andreopoulos B."/>
            <person name="Lipzen A."/>
            <person name="Chen C."/>
            <person name="Yan M."/>
            <person name="Daum C."/>
            <person name="Ng V."/>
            <person name="Clum A."/>
            <person name="Steindorff A."/>
            <person name="Ohm R.A."/>
            <person name="Martin F."/>
            <person name="Silar P."/>
            <person name="Natvig D.O."/>
            <person name="Lalanne C."/>
            <person name="Gautier V."/>
            <person name="Ament-Velasquez S.L."/>
            <person name="Kruys A."/>
            <person name="Hutchinson M.I."/>
            <person name="Powell A.J."/>
            <person name="Barry K."/>
            <person name="Miller A.N."/>
            <person name="Grigoriev I.V."/>
            <person name="Debuchy R."/>
            <person name="Gladieux P."/>
            <person name="Hiltunen Thoren M."/>
            <person name="Johannesson H."/>
        </authorList>
    </citation>
    <scope>NUCLEOTIDE SEQUENCE</scope>
    <source>
        <strain evidence="3">CBS 990.96</strain>
    </source>
</reference>
<feature type="domain" description="Nephrocystin 3-like N-terminal" evidence="2">
    <location>
        <begin position="2"/>
        <end position="108"/>
    </location>
</feature>
<dbReference type="PANTHER" id="PTHR10039:SF5">
    <property type="entry name" value="NACHT DOMAIN-CONTAINING PROTEIN"/>
    <property type="match status" value="1"/>
</dbReference>
<keyword evidence="1" id="KW-0677">Repeat</keyword>
<dbReference type="AlphaFoldDB" id="A0AAN7BFY2"/>
<reference evidence="3" key="2">
    <citation type="submission" date="2023-05" db="EMBL/GenBank/DDBJ databases">
        <authorList>
            <consortium name="Lawrence Berkeley National Laboratory"/>
            <person name="Steindorff A."/>
            <person name="Hensen N."/>
            <person name="Bonometti L."/>
            <person name="Westerberg I."/>
            <person name="Brannstrom I.O."/>
            <person name="Guillou S."/>
            <person name="Cros-Aarteil S."/>
            <person name="Calhoun S."/>
            <person name="Haridas S."/>
            <person name="Kuo A."/>
            <person name="Mondo S."/>
            <person name="Pangilinan J."/>
            <person name="Riley R."/>
            <person name="Labutti K."/>
            <person name="Andreopoulos B."/>
            <person name="Lipzen A."/>
            <person name="Chen C."/>
            <person name="Yanf M."/>
            <person name="Daum C."/>
            <person name="Ng V."/>
            <person name="Clum A."/>
            <person name="Ohm R."/>
            <person name="Martin F."/>
            <person name="Silar P."/>
            <person name="Natvig D."/>
            <person name="Lalanne C."/>
            <person name="Gautier V."/>
            <person name="Ament-Velasquez S.L."/>
            <person name="Kruys A."/>
            <person name="Hutchinson M.I."/>
            <person name="Powell A.J."/>
            <person name="Barry K."/>
            <person name="Miller A.N."/>
            <person name="Grigoriev I.V."/>
            <person name="Debuchy R."/>
            <person name="Gladieux P."/>
            <person name="Thoren M.H."/>
            <person name="Johannesson H."/>
        </authorList>
    </citation>
    <scope>NUCLEOTIDE SEQUENCE</scope>
    <source>
        <strain evidence="3">CBS 990.96</strain>
    </source>
</reference>
<sequence>MQRNLAGFLRRILYQAINHHEEFAKTVFEERLRTHIHLGPDLAWRDPWTEVKLQRLLLRLLNEAHKCMRVTLFIDGLDEYEGNPHDTLALLDRIRGSCMSLKLCISSRPWTEFQAKLSHDPKLKMHELNGSDIDRYVDDQISSHLCYTSGIITRVVRDAGRVSSNRLTNQHVHI</sequence>
<dbReference type="InterPro" id="IPR056884">
    <property type="entry name" value="NPHP3-like_N"/>
</dbReference>
<keyword evidence="4" id="KW-1185">Reference proteome</keyword>
<name>A0AAN7BFY2_9PEZI</name>
<gene>
    <name evidence="3" type="ORF">QBC38DRAFT_73353</name>
</gene>
<dbReference type="PANTHER" id="PTHR10039">
    <property type="entry name" value="AMELOGENIN"/>
    <property type="match status" value="1"/>
</dbReference>
<accession>A0AAN7BFY2</accession>
<dbReference type="Pfam" id="PF24883">
    <property type="entry name" value="NPHP3_N"/>
    <property type="match status" value="1"/>
</dbReference>
<proteinExistence type="predicted"/>
<organism evidence="3 4">
    <name type="scientific">Podospora fimiseda</name>
    <dbReference type="NCBI Taxonomy" id="252190"/>
    <lineage>
        <taxon>Eukaryota</taxon>
        <taxon>Fungi</taxon>
        <taxon>Dikarya</taxon>
        <taxon>Ascomycota</taxon>
        <taxon>Pezizomycotina</taxon>
        <taxon>Sordariomycetes</taxon>
        <taxon>Sordariomycetidae</taxon>
        <taxon>Sordariales</taxon>
        <taxon>Podosporaceae</taxon>
        <taxon>Podospora</taxon>
    </lineage>
</organism>
<evidence type="ECO:0000313" key="4">
    <source>
        <dbReference type="Proteomes" id="UP001301958"/>
    </source>
</evidence>
<comment type="caution">
    <text evidence="3">The sequence shown here is derived from an EMBL/GenBank/DDBJ whole genome shotgun (WGS) entry which is preliminary data.</text>
</comment>
<protein>
    <recommendedName>
        <fullName evidence="2">Nephrocystin 3-like N-terminal domain-containing protein</fullName>
    </recommendedName>
</protein>